<keyword evidence="2" id="KW-0662">Pyridine nucleotide biosynthesis</keyword>
<gene>
    <name evidence="12" type="ORF">PCAL00307_LOCUS7378</name>
</gene>
<reference evidence="12" key="1">
    <citation type="submission" date="2021-01" db="EMBL/GenBank/DDBJ databases">
        <authorList>
            <person name="Corre E."/>
            <person name="Pelletier E."/>
            <person name="Niang G."/>
            <person name="Scheremetjew M."/>
            <person name="Finn R."/>
            <person name="Kale V."/>
            <person name="Holt S."/>
            <person name="Cochrane G."/>
            <person name="Meng A."/>
            <person name="Brown T."/>
            <person name="Cohen L."/>
        </authorList>
    </citation>
    <scope>NUCLEOTIDE SEQUENCE</scope>
    <source>
        <strain evidence="12">CCMP1756</strain>
    </source>
</reference>
<feature type="domain" description="Nicotinate/nicotinamide phosphoribosyltransferase" evidence="10">
    <location>
        <begin position="386"/>
        <end position="479"/>
    </location>
</feature>
<dbReference type="InterPro" id="IPR036068">
    <property type="entry name" value="Nicotinate_pribotase-like_C"/>
</dbReference>
<dbReference type="SUPFAM" id="SSF51690">
    <property type="entry name" value="Nicotinate/Quinolinate PRTase C-terminal domain-like"/>
    <property type="match status" value="1"/>
</dbReference>
<dbReference type="GO" id="GO:0009435">
    <property type="term" value="P:NAD+ biosynthetic process"/>
    <property type="evidence" value="ECO:0007669"/>
    <property type="project" value="UniProtKB-UniPathway"/>
</dbReference>
<dbReference type="EC" id="2.4.2.12" evidence="6"/>
<evidence type="ECO:0000256" key="7">
    <source>
        <dbReference type="ARBA" id="ARBA00035036"/>
    </source>
</evidence>
<dbReference type="Pfam" id="PF18127">
    <property type="entry name" value="NAMPT_N"/>
    <property type="match status" value="1"/>
</dbReference>
<keyword evidence="3" id="KW-0328">Glycosyltransferase</keyword>
<name>A0A7S3ZRY2_9STRA</name>
<evidence type="ECO:0000256" key="5">
    <source>
        <dbReference type="ARBA" id="ARBA00035007"/>
    </source>
</evidence>
<evidence type="ECO:0000256" key="4">
    <source>
        <dbReference type="ARBA" id="ARBA00022679"/>
    </source>
</evidence>
<evidence type="ECO:0000256" key="2">
    <source>
        <dbReference type="ARBA" id="ARBA00022642"/>
    </source>
</evidence>
<comment type="catalytic activity">
    <reaction evidence="8">
        <text>beta-nicotinamide D-ribonucleotide + diphosphate = 5-phospho-alpha-D-ribose 1-diphosphate + nicotinamide + H(+)</text>
        <dbReference type="Rhea" id="RHEA:16149"/>
        <dbReference type="ChEBI" id="CHEBI:14649"/>
        <dbReference type="ChEBI" id="CHEBI:15378"/>
        <dbReference type="ChEBI" id="CHEBI:17154"/>
        <dbReference type="ChEBI" id="CHEBI:33019"/>
        <dbReference type="ChEBI" id="CHEBI:58017"/>
        <dbReference type="EC" id="2.4.2.12"/>
    </reaction>
    <physiologicalReaction direction="right-to-left" evidence="8">
        <dbReference type="Rhea" id="RHEA:16151"/>
    </physiologicalReaction>
</comment>
<keyword evidence="4" id="KW-0808">Transferase</keyword>
<dbReference type="AlphaFoldDB" id="A0A7S3ZRY2"/>
<evidence type="ECO:0000313" key="12">
    <source>
        <dbReference type="EMBL" id="CAE0691942.1"/>
    </source>
</evidence>
<organism evidence="12">
    <name type="scientific">Pelagomonas calceolata</name>
    <dbReference type="NCBI Taxonomy" id="35677"/>
    <lineage>
        <taxon>Eukaryota</taxon>
        <taxon>Sar</taxon>
        <taxon>Stramenopiles</taxon>
        <taxon>Ochrophyta</taxon>
        <taxon>Pelagophyceae</taxon>
        <taxon>Pelagomonadales</taxon>
        <taxon>Pelagomonadaceae</taxon>
        <taxon>Pelagomonas</taxon>
    </lineage>
</organism>
<dbReference type="NCBIfam" id="NF006629">
    <property type="entry name" value="PRK09198.1"/>
    <property type="match status" value="1"/>
</dbReference>
<evidence type="ECO:0000256" key="8">
    <source>
        <dbReference type="ARBA" id="ARBA00047835"/>
    </source>
</evidence>
<dbReference type="GO" id="GO:0047280">
    <property type="term" value="F:nicotinamide phosphoribosyltransferase activity"/>
    <property type="evidence" value="ECO:0007669"/>
    <property type="project" value="UniProtKB-EC"/>
</dbReference>
<dbReference type="InterPro" id="IPR013785">
    <property type="entry name" value="Aldolase_TIM"/>
</dbReference>
<dbReference type="InterPro" id="IPR041525">
    <property type="entry name" value="N/Namide_PRibTrfase"/>
</dbReference>
<accession>A0A7S3ZRY2</accession>
<dbReference type="Gene3D" id="3.20.20.70">
    <property type="entry name" value="Aldolase class I"/>
    <property type="match status" value="2"/>
</dbReference>
<dbReference type="UniPathway" id="UPA00253"/>
<evidence type="ECO:0000256" key="3">
    <source>
        <dbReference type="ARBA" id="ARBA00022676"/>
    </source>
</evidence>
<evidence type="ECO:0000259" key="10">
    <source>
        <dbReference type="Pfam" id="PF04095"/>
    </source>
</evidence>
<comment type="similarity">
    <text evidence="1">Belongs to the NAPRTase family.</text>
</comment>
<comment type="pathway">
    <text evidence="5">Cofactor biosynthesis; NAD(+) biosynthesis; nicotinamide D-ribonucleotide from 5-phospho-alpha-D-ribose 1-diphosphate and nicotinamide: step 1/1.</text>
</comment>
<dbReference type="CDD" id="cd01569">
    <property type="entry name" value="PBEF_like"/>
    <property type="match status" value="1"/>
</dbReference>
<sequence>MDNLLLLTDSYKVSHWAQYPPGTETVYSYFESRGGKYDEVCFFGLQYFLKRYLAGEVVTEARIDEAAAYYEGHFPPGFEFNRKGWEHIVDEHKGRLPLTIKAVPEGTVVGVKNVLMTVENTDPKCFWLTNYVETLLVQVWHAMTVCTHSREQKKVIAAYLAETGDVGGLGFKLHDFGFRGVSSVESAGTGACAHLVNFLGTDTVAGLVVAREYYGCRTAGFSIPASEHSTITAWGRADEAKALENMLDAYPTGLVACVSDSYDVFKACSEIWGETLRSKVLGREGTLVVRPDSGEPCATSLKCLELLYEKFGGPLVRVGRLEVPSLGVVVVGRPTRRRHDGRGDGLPVGSKKYSNRVSSTTRRRRRTPARHLRARRRDGFIRAGQVNEKGYKVLDPHVRLIWGDGIDYQALCTICATLKANGWSLDNIAFGSGGGLLQKLNRDTQKCAFKCSSITVGGQDRDVFKDPVTDPGKASKRGRLALVADSEGSYVTKTACPREGVPGDVLVEVFRDGTLLVDQSFDDVRARAAIPDPSTLPLLGGVAGAPPQQIEVLYGTVEQIDGL</sequence>
<protein>
    <recommendedName>
        <fullName evidence="7">Nicotinamide phosphoribosyltransferase</fullName>
        <ecNumber evidence="6">2.4.2.12</ecNumber>
    </recommendedName>
</protein>
<feature type="domain" description="Nicotinamide phosphoribosyltransferase N-terminal" evidence="11">
    <location>
        <begin position="3"/>
        <end position="100"/>
    </location>
</feature>
<dbReference type="InterPro" id="IPR016471">
    <property type="entry name" value="Nicotinamide_PRibTrfase"/>
</dbReference>
<evidence type="ECO:0000256" key="9">
    <source>
        <dbReference type="SAM" id="MobiDB-lite"/>
    </source>
</evidence>
<evidence type="ECO:0000256" key="1">
    <source>
        <dbReference type="ARBA" id="ARBA00010897"/>
    </source>
</evidence>
<dbReference type="InterPro" id="IPR041529">
    <property type="entry name" value="DUF5598"/>
</dbReference>
<evidence type="ECO:0000256" key="6">
    <source>
        <dbReference type="ARBA" id="ARBA00035024"/>
    </source>
</evidence>
<evidence type="ECO:0000259" key="11">
    <source>
        <dbReference type="Pfam" id="PF18127"/>
    </source>
</evidence>
<dbReference type="EMBL" id="HBIW01008686">
    <property type="protein sequence ID" value="CAE0691942.1"/>
    <property type="molecule type" value="Transcribed_RNA"/>
</dbReference>
<feature type="compositionally biased region" description="Basic residues" evidence="9">
    <location>
        <begin position="361"/>
        <end position="371"/>
    </location>
</feature>
<dbReference type="PANTHER" id="PTHR43816:SF1">
    <property type="entry name" value="NICOTINAMIDE PHOSPHORIBOSYLTRANSFERASE"/>
    <property type="match status" value="1"/>
</dbReference>
<dbReference type="Pfam" id="PF04095">
    <property type="entry name" value="NAPRTase"/>
    <property type="match status" value="2"/>
</dbReference>
<feature type="domain" description="Nicotinate/nicotinamide phosphoribosyltransferase" evidence="10">
    <location>
        <begin position="171"/>
        <end position="312"/>
    </location>
</feature>
<proteinExistence type="inferred from homology"/>
<feature type="region of interest" description="Disordered" evidence="9">
    <location>
        <begin position="337"/>
        <end position="371"/>
    </location>
</feature>
<dbReference type="PANTHER" id="PTHR43816">
    <property type="entry name" value="NICOTINAMIDE PHOSPHORIBOSYLTRANSFERASE"/>
    <property type="match status" value="1"/>
</dbReference>